<dbReference type="SMART" id="SM00226">
    <property type="entry name" value="LMWPc"/>
    <property type="match status" value="1"/>
</dbReference>
<evidence type="ECO:0000256" key="1">
    <source>
        <dbReference type="ARBA" id="ARBA00004496"/>
    </source>
</evidence>
<dbReference type="Pfam" id="PF01451">
    <property type="entry name" value="LMWPc"/>
    <property type="match status" value="1"/>
</dbReference>
<dbReference type="PANTHER" id="PTHR11717:SF7">
    <property type="entry name" value="LOW MOLECULAR WEIGHT PHOSPHOTYROSINE PROTEIN PHOSPHATASE"/>
    <property type="match status" value="1"/>
</dbReference>
<dbReference type="PANTHER" id="PTHR11717">
    <property type="entry name" value="LOW MOLECULAR WEIGHT PROTEIN TYROSINE PHOSPHATASE"/>
    <property type="match status" value="1"/>
</dbReference>
<feature type="active site" description="Proton donor" evidence="6">
    <location>
        <position position="125"/>
    </location>
</feature>
<proteinExistence type="inferred from homology"/>
<feature type="domain" description="Phosphotyrosine protein phosphatase I" evidence="8">
    <location>
        <begin position="3"/>
        <end position="152"/>
    </location>
</feature>
<reference evidence="9" key="1">
    <citation type="submission" date="2020-05" db="UniProtKB">
        <authorList>
            <consortium name="EnsemblMetazoa"/>
        </authorList>
    </citation>
    <scope>IDENTIFICATION</scope>
    <source>
        <strain evidence="9">USDA</strain>
    </source>
</reference>
<dbReference type="FunFam" id="3.40.50.2300:FF:000105">
    <property type="entry name" value="Low molecular weight phosphotyrosine protein"/>
    <property type="match status" value="1"/>
</dbReference>
<dbReference type="Gene3D" id="3.40.50.2300">
    <property type="match status" value="1"/>
</dbReference>
<dbReference type="GO" id="GO:0003993">
    <property type="term" value="F:acid phosphatase activity"/>
    <property type="evidence" value="ECO:0007669"/>
    <property type="project" value="UniProtKB-UniRule"/>
</dbReference>
<dbReference type="AlphaFoldDB" id="A0A1I8NU09"/>
<dbReference type="InterPro" id="IPR036196">
    <property type="entry name" value="Ptyr_pPase_sf"/>
</dbReference>
<keyword evidence="3 7" id="KW-0963">Cytoplasm</keyword>
<comment type="catalytic activity">
    <reaction evidence="7">
        <text>a phosphate monoester + H2O = an alcohol + phosphate</text>
        <dbReference type="Rhea" id="RHEA:15017"/>
        <dbReference type="ChEBI" id="CHEBI:15377"/>
        <dbReference type="ChEBI" id="CHEBI:30879"/>
        <dbReference type="ChEBI" id="CHEBI:43474"/>
        <dbReference type="ChEBI" id="CHEBI:67140"/>
        <dbReference type="EC" id="3.1.3.2"/>
    </reaction>
</comment>
<evidence type="ECO:0000256" key="7">
    <source>
        <dbReference type="RuleBase" id="RU368115"/>
    </source>
</evidence>
<keyword evidence="4 7" id="KW-0378">Hydrolase</keyword>
<evidence type="ECO:0000259" key="8">
    <source>
        <dbReference type="SMART" id="SM00226"/>
    </source>
</evidence>
<dbReference type="GO" id="GO:0005737">
    <property type="term" value="C:cytoplasm"/>
    <property type="evidence" value="ECO:0007669"/>
    <property type="project" value="UniProtKB-SubCell"/>
</dbReference>
<comment type="subcellular location">
    <subcellularLocation>
        <location evidence="1 7">Cytoplasm</location>
    </subcellularLocation>
</comment>
<comment type="function">
    <text evidence="7">Acts on tyrosine phosphorylated proteins, low-MW aryl phosphates and natural and synthetic acyl phosphates.</text>
</comment>
<dbReference type="EC" id="3.1.3.48" evidence="7"/>
<dbReference type="InterPro" id="IPR023485">
    <property type="entry name" value="Ptyr_pPase"/>
</dbReference>
<organism evidence="9 10">
    <name type="scientific">Stomoxys calcitrans</name>
    <name type="common">Stable fly</name>
    <name type="synonym">Conops calcitrans</name>
    <dbReference type="NCBI Taxonomy" id="35570"/>
    <lineage>
        <taxon>Eukaryota</taxon>
        <taxon>Metazoa</taxon>
        <taxon>Ecdysozoa</taxon>
        <taxon>Arthropoda</taxon>
        <taxon>Hexapoda</taxon>
        <taxon>Insecta</taxon>
        <taxon>Pterygota</taxon>
        <taxon>Neoptera</taxon>
        <taxon>Endopterygota</taxon>
        <taxon>Diptera</taxon>
        <taxon>Brachycera</taxon>
        <taxon>Muscomorpha</taxon>
        <taxon>Muscoidea</taxon>
        <taxon>Muscidae</taxon>
        <taxon>Stomoxys</taxon>
    </lineage>
</organism>
<dbReference type="VEuPathDB" id="VectorBase:SCAU002014"/>
<evidence type="ECO:0000256" key="3">
    <source>
        <dbReference type="ARBA" id="ARBA00022490"/>
    </source>
</evidence>
<protein>
    <recommendedName>
        <fullName evidence="7">Low molecular weight phosphotyrosine protein phosphatase</fullName>
        <shortName evidence="7">LMW-PTP</shortName>
        <shortName evidence="7">LMW-PTPase</shortName>
        <ecNumber evidence="7">3.1.3.2</ecNumber>
        <ecNumber evidence="7">3.1.3.48</ecNumber>
    </recommendedName>
    <alternativeName>
        <fullName evidence="7">Low molecular weight cytosolic acid phosphatase</fullName>
    </alternativeName>
</protein>
<dbReference type="SUPFAM" id="SSF52788">
    <property type="entry name" value="Phosphotyrosine protein phosphatases I"/>
    <property type="match status" value="1"/>
</dbReference>
<comment type="catalytic activity">
    <reaction evidence="7">
        <text>O-phospho-L-tyrosyl-[protein] + H2O = L-tyrosyl-[protein] + phosphate</text>
        <dbReference type="Rhea" id="RHEA:10684"/>
        <dbReference type="Rhea" id="RHEA-COMP:10136"/>
        <dbReference type="Rhea" id="RHEA-COMP:20101"/>
        <dbReference type="ChEBI" id="CHEBI:15377"/>
        <dbReference type="ChEBI" id="CHEBI:43474"/>
        <dbReference type="ChEBI" id="CHEBI:46858"/>
        <dbReference type="ChEBI" id="CHEBI:61978"/>
        <dbReference type="EC" id="3.1.3.48"/>
    </reaction>
</comment>
<dbReference type="PRINTS" id="PR00719">
    <property type="entry name" value="LMWPTPASE"/>
</dbReference>
<comment type="similarity">
    <text evidence="2 7">Belongs to the low molecular weight phosphotyrosine protein phosphatase family.</text>
</comment>
<dbReference type="GO" id="GO:0004726">
    <property type="term" value="F:non-membrane spanning protein tyrosine phosphatase activity"/>
    <property type="evidence" value="ECO:0007669"/>
    <property type="project" value="InterPro"/>
</dbReference>
<keyword evidence="10" id="KW-1185">Reference proteome</keyword>
<sequence length="161" mass="18069">MIKKILMVCMGNICRSPMAEAIMRRALERTKATDEWFVDSAALVGYHSGSLPEERALDVLQKHGITYSKEARVITPDDFLEFDFIFGMDSDNVAELKKISPSNCKAKIMLLGAYGLAETEKNIHDPYYFLGEAPFEEVYEKCVVACNAFIQDVVLKNPSCS</sequence>
<dbReference type="EC" id="3.1.3.2" evidence="7"/>
<dbReference type="CDD" id="cd16343">
    <property type="entry name" value="LMWPTP"/>
    <property type="match status" value="1"/>
</dbReference>
<keyword evidence="5 7" id="KW-0904">Protein phosphatase</keyword>
<evidence type="ECO:0000256" key="5">
    <source>
        <dbReference type="ARBA" id="ARBA00022912"/>
    </source>
</evidence>
<dbReference type="InterPro" id="IPR017867">
    <property type="entry name" value="Tyr_phospatase_low_mol_wt"/>
</dbReference>
<evidence type="ECO:0000256" key="2">
    <source>
        <dbReference type="ARBA" id="ARBA00011063"/>
    </source>
</evidence>
<dbReference type="InterPro" id="IPR050438">
    <property type="entry name" value="LMW_PTPase"/>
</dbReference>
<feature type="active site" description="Nucleophile" evidence="6">
    <location>
        <position position="9"/>
    </location>
</feature>
<evidence type="ECO:0000256" key="6">
    <source>
        <dbReference type="PIRSR" id="PIRSR617867-1"/>
    </source>
</evidence>
<dbReference type="InterPro" id="IPR002115">
    <property type="entry name" value="Tyr_Pase_low_mol_wt_mml"/>
</dbReference>
<evidence type="ECO:0000313" key="9">
    <source>
        <dbReference type="EnsemblMetazoa" id="SCAU002014-PA"/>
    </source>
</evidence>
<dbReference type="Proteomes" id="UP000095300">
    <property type="component" value="Unassembled WGS sequence"/>
</dbReference>
<evidence type="ECO:0000256" key="4">
    <source>
        <dbReference type="ARBA" id="ARBA00022801"/>
    </source>
</evidence>
<name>A0A1I8NU09_STOCA</name>
<dbReference type="OrthoDB" id="3388at2759"/>
<feature type="active site" evidence="6">
    <location>
        <position position="15"/>
    </location>
</feature>
<dbReference type="KEGG" id="scac:106095782"/>
<dbReference type="EnsemblMetazoa" id="SCAU002014-RA">
    <property type="protein sequence ID" value="SCAU002014-PA"/>
    <property type="gene ID" value="SCAU002014"/>
</dbReference>
<accession>A0A1I8NU09</accession>
<gene>
    <name evidence="9" type="primary">106095782</name>
</gene>
<dbReference type="STRING" id="35570.A0A1I8NU09"/>
<evidence type="ECO:0000313" key="10">
    <source>
        <dbReference type="Proteomes" id="UP000095300"/>
    </source>
</evidence>
<dbReference type="PRINTS" id="PR00720">
    <property type="entry name" value="MAMMALPTPASE"/>
</dbReference>